<evidence type="ECO:0000256" key="14">
    <source>
        <dbReference type="ARBA" id="ARBA00022927"/>
    </source>
</evidence>
<keyword evidence="12" id="KW-0256">Endoplasmic reticulum</keyword>
<dbReference type="GO" id="GO:0015031">
    <property type="term" value="P:protein transport"/>
    <property type="evidence" value="ECO:0007669"/>
    <property type="project" value="UniProtKB-KW"/>
</dbReference>
<evidence type="ECO:0000313" key="28">
    <source>
        <dbReference type="EMBL" id="KAF2125516.1"/>
    </source>
</evidence>
<dbReference type="InterPro" id="IPR011442">
    <property type="entry name" value="TAF6_C"/>
</dbReference>
<keyword evidence="15" id="KW-0805">Transcription regulation</keyword>
<dbReference type="GO" id="GO:0000139">
    <property type="term" value="C:Golgi membrane"/>
    <property type="evidence" value="ECO:0007669"/>
    <property type="project" value="UniProtKB-SubCell"/>
</dbReference>
<dbReference type="InterPro" id="IPR027417">
    <property type="entry name" value="P-loop_NTPase"/>
</dbReference>
<keyword evidence="14" id="KW-0653">Protein transport</keyword>
<gene>
    <name evidence="28" type="ORF">P153DRAFT_425896</name>
</gene>
<dbReference type="FunFam" id="3.40.50.300:FF:000161">
    <property type="entry name" value="Small COPII coat GTPase"/>
    <property type="match status" value="1"/>
</dbReference>
<dbReference type="SMART" id="SM00178">
    <property type="entry name" value="SAR"/>
    <property type="match status" value="1"/>
</dbReference>
<dbReference type="SMART" id="SM00803">
    <property type="entry name" value="TAF"/>
    <property type="match status" value="1"/>
</dbReference>
<evidence type="ECO:0000256" key="1">
    <source>
        <dbReference type="ARBA" id="ARBA00004123"/>
    </source>
</evidence>
<dbReference type="SUPFAM" id="SSF52540">
    <property type="entry name" value="P-loop containing nucleoside triphosphate hydrolases"/>
    <property type="match status" value="1"/>
</dbReference>
<evidence type="ECO:0000256" key="10">
    <source>
        <dbReference type="ARBA" id="ARBA00022741"/>
    </source>
</evidence>
<dbReference type="RefSeq" id="XP_033519908.1">
    <property type="nucleotide sequence ID" value="XM_033672572.1"/>
</dbReference>
<dbReference type="Gene3D" id="1.25.40.770">
    <property type="entry name" value="TAF6, C-terminal HEAT repeat domain"/>
    <property type="match status" value="1"/>
</dbReference>
<dbReference type="InterPro" id="IPR009072">
    <property type="entry name" value="Histone-fold"/>
</dbReference>
<dbReference type="Pfam" id="PF00025">
    <property type="entry name" value="Arf"/>
    <property type="match status" value="1"/>
</dbReference>
<dbReference type="GeneID" id="54413004"/>
<dbReference type="Proteomes" id="UP000799771">
    <property type="component" value="Unassembled WGS sequence"/>
</dbReference>
<dbReference type="GO" id="GO:0003713">
    <property type="term" value="F:transcription coactivator activity"/>
    <property type="evidence" value="ECO:0007669"/>
    <property type="project" value="TreeGrafter"/>
</dbReference>
<comment type="catalytic activity">
    <reaction evidence="22">
        <text>GTP + H2O = GDP + phosphate + H(+)</text>
        <dbReference type="Rhea" id="RHEA:19669"/>
        <dbReference type="ChEBI" id="CHEBI:15377"/>
        <dbReference type="ChEBI" id="CHEBI:15378"/>
        <dbReference type="ChEBI" id="CHEBI:37565"/>
        <dbReference type="ChEBI" id="CHEBI:43474"/>
        <dbReference type="ChEBI" id="CHEBI:58189"/>
    </reaction>
</comment>
<dbReference type="EMBL" id="ML977516">
    <property type="protein sequence ID" value="KAF2125516.1"/>
    <property type="molecule type" value="Genomic_DNA"/>
</dbReference>
<dbReference type="InterPro" id="IPR005225">
    <property type="entry name" value="Small_GTP-bd"/>
</dbReference>
<keyword evidence="29" id="KW-1185">Reference proteome</keyword>
<evidence type="ECO:0000256" key="17">
    <source>
        <dbReference type="ARBA" id="ARBA00023134"/>
    </source>
</evidence>
<evidence type="ECO:0000256" key="16">
    <source>
        <dbReference type="ARBA" id="ARBA00023034"/>
    </source>
</evidence>
<keyword evidence="18" id="KW-0472">Membrane</keyword>
<evidence type="ECO:0000256" key="4">
    <source>
        <dbReference type="ARBA" id="ARBA00004397"/>
    </source>
</evidence>
<proteinExistence type="inferred from homology"/>
<dbReference type="GO" id="GO:0046695">
    <property type="term" value="C:SLIK (SAGA-like) complex"/>
    <property type="evidence" value="ECO:0007669"/>
    <property type="project" value="InterPro"/>
</dbReference>
<protein>
    <recommendedName>
        <fullName evidence="8">Small COPII coat GTPase SAR1</fullName>
    </recommendedName>
    <alternativeName>
        <fullName evidence="7">Small COPII coat GTPase sar1</fullName>
    </alternativeName>
    <alternativeName>
        <fullName evidence="23">TBP-associated factor 6</fullName>
    </alternativeName>
    <alternativeName>
        <fullName evidence="24">Transcription initiation factor TFIID subunit 6</fullName>
    </alternativeName>
</protein>
<evidence type="ECO:0000256" key="2">
    <source>
        <dbReference type="ARBA" id="ARBA00004255"/>
    </source>
</evidence>
<evidence type="ECO:0000256" key="23">
    <source>
        <dbReference type="ARBA" id="ARBA00076308"/>
    </source>
</evidence>
<dbReference type="OrthoDB" id="361039at2759"/>
<dbReference type="InterPro" id="IPR016024">
    <property type="entry name" value="ARM-type_fold"/>
</dbReference>
<evidence type="ECO:0000259" key="27">
    <source>
        <dbReference type="SMART" id="SM00803"/>
    </source>
</evidence>
<dbReference type="PANTHER" id="PTHR10221:SF9">
    <property type="entry name" value="TRANSCRIPTION INITIATION FACTOR TFIID SUBUNIT 6"/>
    <property type="match status" value="1"/>
</dbReference>
<dbReference type="PROSITE" id="PS51417">
    <property type="entry name" value="ARF"/>
    <property type="match status" value="1"/>
</dbReference>
<dbReference type="GO" id="GO:0016192">
    <property type="term" value="P:vesicle-mediated transport"/>
    <property type="evidence" value="ECO:0007669"/>
    <property type="project" value="UniProtKB-KW"/>
</dbReference>
<evidence type="ECO:0000256" key="6">
    <source>
        <dbReference type="ARBA" id="ARBA00007688"/>
    </source>
</evidence>
<keyword evidence="26" id="KW-0479">Metal-binding</keyword>
<name>A0A6A6A1V7_9PLEO</name>
<comment type="subcellular location">
    <subcellularLocation>
        <location evidence="3">Cytoplasmic vesicle</location>
        <location evidence="3">COPII-coated vesicle membrane</location>
        <topology evidence="3">Peripheral membrane protein</topology>
        <orientation evidence="3">Cytoplasmic side</orientation>
    </subcellularLocation>
    <subcellularLocation>
        <location evidence="4">Endoplasmic reticulum membrane</location>
        <topology evidence="4">Peripheral membrane protein</topology>
        <orientation evidence="4">Cytoplasmic side</orientation>
    </subcellularLocation>
    <subcellularLocation>
        <location evidence="2">Golgi apparatus membrane</location>
        <topology evidence="2">Peripheral membrane protein</topology>
        <orientation evidence="2">Cytoplasmic side</orientation>
    </subcellularLocation>
    <subcellularLocation>
        <location evidence="1">Nucleus</location>
    </subcellularLocation>
</comment>
<evidence type="ECO:0000256" key="11">
    <source>
        <dbReference type="ARBA" id="ARBA00022801"/>
    </source>
</evidence>
<dbReference type="FunFam" id="1.10.20.10:FF:000033">
    <property type="entry name" value="Transcription initiation factor TFIID complex subunit"/>
    <property type="match status" value="1"/>
</dbReference>
<evidence type="ECO:0000256" key="7">
    <source>
        <dbReference type="ARBA" id="ARBA00019961"/>
    </source>
</evidence>
<evidence type="ECO:0000313" key="29">
    <source>
        <dbReference type="Proteomes" id="UP000799771"/>
    </source>
</evidence>
<reference evidence="28" key="1">
    <citation type="journal article" date="2020" name="Stud. Mycol.">
        <title>101 Dothideomycetes genomes: a test case for predicting lifestyles and emergence of pathogens.</title>
        <authorList>
            <person name="Haridas S."/>
            <person name="Albert R."/>
            <person name="Binder M."/>
            <person name="Bloem J."/>
            <person name="Labutti K."/>
            <person name="Salamov A."/>
            <person name="Andreopoulos B."/>
            <person name="Baker S."/>
            <person name="Barry K."/>
            <person name="Bills G."/>
            <person name="Bluhm B."/>
            <person name="Cannon C."/>
            <person name="Castanera R."/>
            <person name="Culley D."/>
            <person name="Daum C."/>
            <person name="Ezra D."/>
            <person name="Gonzalez J."/>
            <person name="Henrissat B."/>
            <person name="Kuo A."/>
            <person name="Liang C."/>
            <person name="Lipzen A."/>
            <person name="Lutzoni F."/>
            <person name="Magnuson J."/>
            <person name="Mondo S."/>
            <person name="Nolan M."/>
            <person name="Ohm R."/>
            <person name="Pangilinan J."/>
            <person name="Park H.-J."/>
            <person name="Ramirez L."/>
            <person name="Alfaro M."/>
            <person name="Sun H."/>
            <person name="Tritt A."/>
            <person name="Yoshinaga Y."/>
            <person name="Zwiers L.-H."/>
            <person name="Turgeon B."/>
            <person name="Goodwin S."/>
            <person name="Spatafora J."/>
            <person name="Crous P."/>
            <person name="Grigoriev I."/>
        </authorList>
    </citation>
    <scope>NUCLEOTIDE SEQUENCE</scope>
    <source>
        <strain evidence="28">CBS 119687</strain>
    </source>
</reference>
<evidence type="ECO:0000256" key="22">
    <source>
        <dbReference type="ARBA" id="ARBA00048548"/>
    </source>
</evidence>
<keyword evidence="26" id="KW-0460">Magnesium</keyword>
<evidence type="ECO:0000256" key="12">
    <source>
        <dbReference type="ARBA" id="ARBA00022824"/>
    </source>
</evidence>
<feature type="binding site" evidence="25">
    <location>
        <begin position="487"/>
        <end position="494"/>
    </location>
    <ligand>
        <name>GTP</name>
        <dbReference type="ChEBI" id="CHEBI:37565"/>
    </ligand>
</feature>
<comment type="similarity">
    <text evidence="5">Belongs to the small GTPase superfamily. SAR1 family.</text>
</comment>
<dbReference type="GO" id="GO:0046872">
    <property type="term" value="F:metal ion binding"/>
    <property type="evidence" value="ECO:0007669"/>
    <property type="project" value="UniProtKB-KW"/>
</dbReference>
<dbReference type="InterPro" id="IPR037796">
    <property type="entry name" value="TAF6"/>
</dbReference>
<dbReference type="Pfam" id="PF02969">
    <property type="entry name" value="TAF"/>
    <property type="match status" value="1"/>
</dbReference>
<evidence type="ECO:0000256" key="3">
    <source>
        <dbReference type="ARBA" id="ARBA00004299"/>
    </source>
</evidence>
<dbReference type="GO" id="GO:0006325">
    <property type="term" value="P:chromatin organization"/>
    <property type="evidence" value="ECO:0007669"/>
    <property type="project" value="UniProtKB-ARBA"/>
</dbReference>
<keyword evidence="17 25" id="KW-0342">GTP-binding</keyword>
<feature type="binding site" evidence="26">
    <location>
        <position position="494"/>
    </location>
    <ligand>
        <name>Mg(2+)</name>
        <dbReference type="ChEBI" id="CHEBI:18420"/>
    </ligand>
</feature>
<accession>A0A6A6A1V7</accession>
<dbReference type="CDD" id="cd22931">
    <property type="entry name" value="HFD_TAF6"/>
    <property type="match status" value="1"/>
</dbReference>
<dbReference type="PROSITE" id="PS51422">
    <property type="entry name" value="SAR1"/>
    <property type="match status" value="1"/>
</dbReference>
<evidence type="ECO:0000256" key="24">
    <source>
        <dbReference type="ARBA" id="ARBA00093655"/>
    </source>
</evidence>
<dbReference type="GO" id="GO:0005789">
    <property type="term" value="C:endoplasmic reticulum membrane"/>
    <property type="evidence" value="ECO:0007669"/>
    <property type="project" value="UniProtKB-SubCell"/>
</dbReference>
<evidence type="ECO:0000256" key="15">
    <source>
        <dbReference type="ARBA" id="ARBA00023015"/>
    </source>
</evidence>
<dbReference type="InterPro" id="IPR004823">
    <property type="entry name" value="TAF_TATA-bd_Histone-like_dom"/>
</dbReference>
<dbReference type="Pfam" id="PF07571">
    <property type="entry name" value="TAF6_C"/>
    <property type="match status" value="1"/>
</dbReference>
<evidence type="ECO:0000256" key="18">
    <source>
        <dbReference type="ARBA" id="ARBA00023136"/>
    </source>
</evidence>
<evidence type="ECO:0000256" key="5">
    <source>
        <dbReference type="ARBA" id="ARBA00007507"/>
    </source>
</evidence>
<keyword evidence="13" id="KW-0931">ER-Golgi transport</keyword>
<organism evidence="28 29">
    <name type="scientific">Dothidotthia symphoricarpi CBS 119687</name>
    <dbReference type="NCBI Taxonomy" id="1392245"/>
    <lineage>
        <taxon>Eukaryota</taxon>
        <taxon>Fungi</taxon>
        <taxon>Dikarya</taxon>
        <taxon>Ascomycota</taxon>
        <taxon>Pezizomycotina</taxon>
        <taxon>Dothideomycetes</taxon>
        <taxon>Pleosporomycetidae</taxon>
        <taxon>Pleosporales</taxon>
        <taxon>Dothidotthiaceae</taxon>
        <taxon>Dothidotthia</taxon>
    </lineage>
</organism>
<dbReference type="GO" id="GO:0005525">
    <property type="term" value="F:GTP binding"/>
    <property type="evidence" value="ECO:0007669"/>
    <property type="project" value="UniProtKB-KW"/>
</dbReference>
<dbReference type="PANTHER" id="PTHR10221">
    <property type="entry name" value="TRANSCRIPTION INITIATION FACTOR TFIID SUBUNIT 6"/>
    <property type="match status" value="1"/>
</dbReference>
<dbReference type="GO" id="GO:0003924">
    <property type="term" value="F:GTPase activity"/>
    <property type="evidence" value="ECO:0007669"/>
    <property type="project" value="InterPro"/>
</dbReference>
<evidence type="ECO:0000256" key="26">
    <source>
        <dbReference type="PIRSR" id="PIRSR606689-2"/>
    </source>
</evidence>
<dbReference type="CDD" id="cd00879">
    <property type="entry name" value="Sar1"/>
    <property type="match status" value="1"/>
</dbReference>
<dbReference type="GO" id="GO:0051123">
    <property type="term" value="P:RNA polymerase II preinitiation complex assembly"/>
    <property type="evidence" value="ECO:0007669"/>
    <property type="project" value="TreeGrafter"/>
</dbReference>
<evidence type="ECO:0000256" key="9">
    <source>
        <dbReference type="ARBA" id="ARBA00022448"/>
    </source>
</evidence>
<evidence type="ECO:0000256" key="25">
    <source>
        <dbReference type="PIRSR" id="PIRSR606689-1"/>
    </source>
</evidence>
<dbReference type="InterPro" id="IPR006689">
    <property type="entry name" value="Small_GTPase_ARF/SAR"/>
</dbReference>
<evidence type="ECO:0000256" key="8">
    <source>
        <dbReference type="ARBA" id="ARBA00021124"/>
    </source>
</evidence>
<dbReference type="CDD" id="cd08050">
    <property type="entry name" value="TAF6C"/>
    <property type="match status" value="1"/>
</dbReference>
<keyword evidence="21" id="KW-0968">Cytoplasmic vesicle</keyword>
<dbReference type="AlphaFoldDB" id="A0A6A6A1V7"/>
<dbReference type="InterPro" id="IPR046344">
    <property type="entry name" value="TAF6_C_sf"/>
</dbReference>
<keyword evidence="19" id="KW-0804">Transcription</keyword>
<dbReference type="GO" id="GO:0046982">
    <property type="term" value="F:protein heterodimerization activity"/>
    <property type="evidence" value="ECO:0007669"/>
    <property type="project" value="InterPro"/>
</dbReference>
<feature type="binding site" evidence="25">
    <location>
        <begin position="589"/>
        <end position="592"/>
    </location>
    <ligand>
        <name>GTP</name>
        <dbReference type="ChEBI" id="CHEBI:37565"/>
    </ligand>
</feature>
<dbReference type="NCBIfam" id="TIGR00231">
    <property type="entry name" value="small_GTP"/>
    <property type="match status" value="1"/>
</dbReference>
<keyword evidence="11" id="KW-0378">Hydrolase</keyword>
<dbReference type="GO" id="GO:0012507">
    <property type="term" value="C:ER to Golgi transport vesicle membrane"/>
    <property type="evidence" value="ECO:0007669"/>
    <property type="project" value="UniProtKB-SubCell"/>
</dbReference>
<feature type="binding site" evidence="26">
    <location>
        <position position="511"/>
    </location>
    <ligand>
        <name>Mg(2+)</name>
        <dbReference type="ChEBI" id="CHEBI:18420"/>
    </ligand>
</feature>
<keyword evidence="16" id="KW-0333">Golgi apparatus</keyword>
<evidence type="ECO:0000256" key="20">
    <source>
        <dbReference type="ARBA" id="ARBA00023242"/>
    </source>
</evidence>
<evidence type="ECO:0000256" key="13">
    <source>
        <dbReference type="ARBA" id="ARBA00022892"/>
    </source>
</evidence>
<dbReference type="GO" id="GO:0016251">
    <property type="term" value="F:RNA polymerase II general transcription initiation factor activity"/>
    <property type="evidence" value="ECO:0007669"/>
    <property type="project" value="InterPro"/>
</dbReference>
<feature type="binding site" evidence="25">
    <location>
        <position position="533"/>
    </location>
    <ligand>
        <name>GTP</name>
        <dbReference type="ChEBI" id="CHEBI:37565"/>
    </ligand>
</feature>
<dbReference type="Gene3D" id="1.10.20.10">
    <property type="entry name" value="Histone, subunit A"/>
    <property type="match status" value="1"/>
</dbReference>
<dbReference type="GO" id="GO:0000124">
    <property type="term" value="C:SAGA complex"/>
    <property type="evidence" value="ECO:0007669"/>
    <property type="project" value="InterPro"/>
</dbReference>
<keyword evidence="9" id="KW-0813">Transport</keyword>
<dbReference type="GO" id="GO:0005669">
    <property type="term" value="C:transcription factor TFIID complex"/>
    <property type="evidence" value="ECO:0007669"/>
    <property type="project" value="InterPro"/>
</dbReference>
<dbReference type="SMART" id="SM00177">
    <property type="entry name" value="ARF"/>
    <property type="match status" value="1"/>
</dbReference>
<dbReference type="SUPFAM" id="SSF47113">
    <property type="entry name" value="Histone-fold"/>
    <property type="match status" value="1"/>
</dbReference>
<evidence type="ECO:0000256" key="19">
    <source>
        <dbReference type="ARBA" id="ARBA00023163"/>
    </source>
</evidence>
<dbReference type="SUPFAM" id="SSF48371">
    <property type="entry name" value="ARM repeat"/>
    <property type="match status" value="1"/>
</dbReference>
<feature type="domain" description="TATA box binding protein associated factor (TAF) histone-like fold" evidence="27">
    <location>
        <begin position="4"/>
        <end position="67"/>
    </location>
</feature>
<dbReference type="PRINTS" id="PR00328">
    <property type="entry name" value="SAR1GTPBP"/>
</dbReference>
<keyword evidence="20" id="KW-0539">Nucleus</keyword>
<keyword evidence="10 25" id="KW-0547">Nucleotide-binding</keyword>
<dbReference type="Gene3D" id="3.40.50.300">
    <property type="entry name" value="P-loop containing nucleotide triphosphate hydrolases"/>
    <property type="match status" value="1"/>
</dbReference>
<comment type="similarity">
    <text evidence="6">Belongs to the TAF6 family.</text>
</comment>
<evidence type="ECO:0000256" key="21">
    <source>
        <dbReference type="ARBA" id="ARBA00023329"/>
    </source>
</evidence>
<sequence>MSSVWNPDNVRDVAESVGVASLADNVVEELARDVDFRLAQVLEEALKFMRHSKRTTLNTQDVSNALKVLNVEPLYGYESTRPLRFGEASLGPGQPLYYVEDEEVDFEKLINAPLPKVPREITFTAHWLAVEGVQPSIPQNPTAINADLLPKGTNANPHLAAANGLDNVNVKPAVKHVLSKESQELFGKLSSALVDETNIEWQNAALAAIRTEPGIHQLTTYLLTFIAEKVTHSMKNTFVLHQMMRATHALLDNQAIYLDPYIAYMVPPVLTCCTGKHLGPATQQALSNASSETLNGGSVNGHGPNTQDHFSLRRLAASILNRICQKYSTTNQNLKSRVARTCLRAFMEFGKPLGTHYGALLALLQITSNEGMKMLVLPNLKMYSDDVLKGKLADENTRREAEQVLEVLVSALRGLGTTCPPLRANGVANLESLRERLTDKVGDILADQIVAHKLSATAQVVLETNVIWDLLASLGLSNKHAKLLFLGLDNAGKTTLLHMLKNDRVAVLQPTLHPTSEELSIGNVKFTTFDLGGHAQARRLWRDYFPEVSGIVFLVDAKDHERLQESKVELDALLAMEALKDTPVLVLGNKIDHPEAVSEDQLRNALGLWQTTGKGKVVLQGGQRAVEVFMCSVVMRQGYGEGIRWLSQYV</sequence>